<name>A0A417YFJ0_9BACI</name>
<dbReference type="Pfam" id="PF09388">
    <property type="entry name" value="SpoOE-like"/>
    <property type="match status" value="1"/>
</dbReference>
<proteinExistence type="predicted"/>
<organism evidence="1 2">
    <name type="scientific">Neobacillus notoginsengisoli</name>
    <dbReference type="NCBI Taxonomy" id="1578198"/>
    <lineage>
        <taxon>Bacteria</taxon>
        <taxon>Bacillati</taxon>
        <taxon>Bacillota</taxon>
        <taxon>Bacilli</taxon>
        <taxon>Bacillales</taxon>
        <taxon>Bacillaceae</taxon>
        <taxon>Neobacillus</taxon>
    </lineage>
</organism>
<sequence length="45" mass="5041">MILTATKTGITSTQTLTKSRELDDLINLHYKKSVESFSYSTAMTN</sequence>
<protein>
    <submittedName>
        <fullName evidence="1">Aspartyl-phosphate phosphatase Spo0E family protein</fullName>
    </submittedName>
</protein>
<dbReference type="OrthoDB" id="2972613at2"/>
<dbReference type="AlphaFoldDB" id="A0A417YFJ0"/>
<dbReference type="Proteomes" id="UP000284416">
    <property type="component" value="Unassembled WGS sequence"/>
</dbReference>
<dbReference type="Gene3D" id="4.10.280.10">
    <property type="entry name" value="Helix-loop-helix DNA-binding domain"/>
    <property type="match status" value="1"/>
</dbReference>
<evidence type="ECO:0000313" key="1">
    <source>
        <dbReference type="EMBL" id="RHW31437.1"/>
    </source>
</evidence>
<dbReference type="GO" id="GO:0046983">
    <property type="term" value="F:protein dimerization activity"/>
    <property type="evidence" value="ECO:0007669"/>
    <property type="project" value="InterPro"/>
</dbReference>
<dbReference type="InterPro" id="IPR018540">
    <property type="entry name" value="Spo0E-like"/>
</dbReference>
<dbReference type="SUPFAM" id="SSF140500">
    <property type="entry name" value="BAS1536-like"/>
    <property type="match status" value="1"/>
</dbReference>
<dbReference type="InterPro" id="IPR036638">
    <property type="entry name" value="HLH_DNA-bd_sf"/>
</dbReference>
<dbReference type="GO" id="GO:0043937">
    <property type="term" value="P:regulation of sporulation"/>
    <property type="evidence" value="ECO:0007669"/>
    <property type="project" value="InterPro"/>
</dbReference>
<accession>A0A417YFJ0</accession>
<evidence type="ECO:0000313" key="2">
    <source>
        <dbReference type="Proteomes" id="UP000284416"/>
    </source>
</evidence>
<comment type="caution">
    <text evidence="1">The sequence shown here is derived from an EMBL/GenBank/DDBJ whole genome shotgun (WGS) entry which is preliminary data.</text>
</comment>
<gene>
    <name evidence="1" type="ORF">D1B31_22265</name>
</gene>
<reference evidence="1 2" key="1">
    <citation type="journal article" date="2017" name="Int. J. Syst. Evol. Microbiol.">
        <title>Bacillus notoginsengisoli sp. nov., a novel bacterium isolated from the rhizosphere of Panax notoginseng.</title>
        <authorList>
            <person name="Zhang M.Y."/>
            <person name="Cheng J."/>
            <person name="Cai Y."/>
            <person name="Zhang T.Y."/>
            <person name="Wu Y.Y."/>
            <person name="Manikprabhu D."/>
            <person name="Li W.J."/>
            <person name="Zhang Y.X."/>
        </authorList>
    </citation>
    <scope>NUCLEOTIDE SEQUENCE [LARGE SCALE GENOMIC DNA]</scope>
    <source>
        <strain evidence="1 2">JCM 30743</strain>
    </source>
</reference>
<dbReference type="EMBL" id="QWEG01000023">
    <property type="protein sequence ID" value="RHW31437.1"/>
    <property type="molecule type" value="Genomic_DNA"/>
</dbReference>
<dbReference type="InterPro" id="IPR037208">
    <property type="entry name" value="Spo0E-like_sf"/>
</dbReference>
<keyword evidence="2" id="KW-1185">Reference proteome</keyword>